<feature type="domain" description="Peptidase S1" evidence="6">
    <location>
        <begin position="34"/>
        <end position="267"/>
    </location>
</feature>
<keyword evidence="5" id="KW-0732">Signal</keyword>
<name>O96899_SCOSU</name>
<dbReference type="CDD" id="cd00190">
    <property type="entry name" value="Tryp_SPc"/>
    <property type="match status" value="1"/>
</dbReference>
<dbReference type="InterPro" id="IPR018114">
    <property type="entry name" value="TRYPSIN_HIS"/>
</dbReference>
<sequence length="277" mass="30172">MNSFTILIVTYFSLAFGSRCGIKNGPMLDEFNRIVGGEAAEPGEFPWQISLQVVSWYGSYHYCGGSILDESWVVTAAHCVEGMNPSDLRILAGEHNFKKEDGTEQWQDVIDIIMHKDYVYSTLENDIALLKLAEPLDLTPTAVGSICLPSQNNQEFSGHCIVTGWGSVREGGNSPNILQKVSVPLMTDEECSEYYNIVDTMLCAGYAEGGKDACQGDSGGPLVCPNGDGTYSLAGIVSWGIGCAQPRNPGVYTQVSKFLDWIRNTNIDGSNVIEFII</sequence>
<dbReference type="InterPro" id="IPR001314">
    <property type="entry name" value="Peptidase_S1A"/>
</dbReference>
<dbReference type="PANTHER" id="PTHR24252">
    <property type="entry name" value="ACROSIN-RELATED"/>
    <property type="match status" value="1"/>
</dbReference>
<reference evidence="7" key="2">
    <citation type="journal article" date="2004" name="Insect Biochem. Mol. Biol.">
        <title>Purification and molecular cloning of a novel serine protease from the centipede, Scolopendra subspinipes mutilans.</title>
        <authorList>
            <person name="You W.K."/>
            <person name="Sohn Y.D."/>
            <person name="Kim K.Y."/>
            <person name="Park D.H."/>
            <person name="Jang Y."/>
            <person name="Chung K.H."/>
        </authorList>
    </citation>
    <scope>NUCLEOTIDE SEQUENCE</scope>
</reference>
<dbReference type="PROSITE" id="PS00134">
    <property type="entry name" value="TRYPSIN_HIS"/>
    <property type="match status" value="1"/>
</dbReference>
<dbReference type="PANTHER" id="PTHR24252:SF7">
    <property type="entry name" value="HYALIN"/>
    <property type="match status" value="1"/>
</dbReference>
<evidence type="ECO:0000259" key="6">
    <source>
        <dbReference type="PROSITE" id="PS50240"/>
    </source>
</evidence>
<feature type="signal peptide" evidence="5">
    <location>
        <begin position="1"/>
        <end position="17"/>
    </location>
</feature>
<evidence type="ECO:0000256" key="3">
    <source>
        <dbReference type="ARBA" id="ARBA00023157"/>
    </source>
</evidence>
<proteinExistence type="evidence at transcript level"/>
<evidence type="ECO:0000313" key="7">
    <source>
        <dbReference type="EMBL" id="AAD00320.1"/>
    </source>
</evidence>
<reference evidence="7" key="1">
    <citation type="submission" date="1996-11" db="EMBL/GenBank/DDBJ databases">
        <title>Cloning of a cDNA for a novel plasminogen activator from a Korean centipede Scolopendra.</title>
        <authorList>
            <person name="Sohn Y.-D."/>
            <person name="You W.K."/>
            <person name="Kim K.Y."/>
            <person name="Chung K.H."/>
            <person name="Park D.-H."/>
        </authorList>
    </citation>
    <scope>NUCLEOTIDE SEQUENCE</scope>
</reference>
<evidence type="ECO:0000256" key="1">
    <source>
        <dbReference type="ARBA" id="ARBA00004613"/>
    </source>
</evidence>
<protein>
    <submittedName>
        <fullName evidence="7">Plasminogen activator sPA</fullName>
    </submittedName>
</protein>
<accession>O96899</accession>
<dbReference type="InterPro" id="IPR033116">
    <property type="entry name" value="TRYPSIN_SER"/>
</dbReference>
<keyword evidence="4" id="KW-0645">Protease</keyword>
<keyword evidence="3" id="KW-1015">Disulfide bond</keyword>
<dbReference type="GO" id="GO:0004252">
    <property type="term" value="F:serine-type endopeptidase activity"/>
    <property type="evidence" value="ECO:0007669"/>
    <property type="project" value="InterPro"/>
</dbReference>
<dbReference type="Pfam" id="PF00089">
    <property type="entry name" value="Trypsin"/>
    <property type="match status" value="1"/>
</dbReference>
<dbReference type="PROSITE" id="PS00135">
    <property type="entry name" value="TRYPSIN_SER"/>
    <property type="match status" value="1"/>
</dbReference>
<dbReference type="InterPro" id="IPR043504">
    <property type="entry name" value="Peptidase_S1_PA_chymotrypsin"/>
</dbReference>
<dbReference type="FunFam" id="2.40.10.10:FF:000038">
    <property type="entry name" value="Serine protease"/>
    <property type="match status" value="1"/>
</dbReference>
<dbReference type="GO" id="GO:0006508">
    <property type="term" value="P:proteolysis"/>
    <property type="evidence" value="ECO:0007669"/>
    <property type="project" value="UniProtKB-KW"/>
</dbReference>
<dbReference type="AlphaFoldDB" id="O96899"/>
<dbReference type="PRINTS" id="PR00722">
    <property type="entry name" value="CHYMOTRYPSIN"/>
</dbReference>
<evidence type="ECO:0000256" key="2">
    <source>
        <dbReference type="ARBA" id="ARBA00022525"/>
    </source>
</evidence>
<dbReference type="InterPro" id="IPR009003">
    <property type="entry name" value="Peptidase_S1_PA"/>
</dbReference>
<dbReference type="GO" id="GO:0005576">
    <property type="term" value="C:extracellular region"/>
    <property type="evidence" value="ECO:0007669"/>
    <property type="project" value="UniProtKB-SubCell"/>
</dbReference>
<dbReference type="PROSITE" id="PS50240">
    <property type="entry name" value="TRYPSIN_DOM"/>
    <property type="match status" value="1"/>
</dbReference>
<dbReference type="SMART" id="SM00020">
    <property type="entry name" value="Tryp_SPc"/>
    <property type="match status" value="1"/>
</dbReference>
<keyword evidence="4" id="KW-0720">Serine protease</keyword>
<dbReference type="InterPro" id="IPR001254">
    <property type="entry name" value="Trypsin_dom"/>
</dbReference>
<keyword evidence="2" id="KW-0964">Secreted</keyword>
<evidence type="ECO:0000256" key="4">
    <source>
        <dbReference type="RuleBase" id="RU363034"/>
    </source>
</evidence>
<keyword evidence="4" id="KW-0378">Hydrolase</keyword>
<organism evidence="7">
    <name type="scientific">Scolopendra subspinipes</name>
    <name type="common">Vietnamese centipede</name>
    <dbReference type="NCBI Taxonomy" id="55038"/>
    <lineage>
        <taxon>Eukaryota</taxon>
        <taxon>Metazoa</taxon>
        <taxon>Ecdysozoa</taxon>
        <taxon>Arthropoda</taxon>
        <taxon>Myriapoda</taxon>
        <taxon>Chilopoda</taxon>
        <taxon>Pleurostigmophora</taxon>
        <taxon>Scolopendromorpha</taxon>
        <taxon>Scolopendridae</taxon>
        <taxon>Scolopendra</taxon>
    </lineage>
</organism>
<comment type="subcellular location">
    <subcellularLocation>
        <location evidence="1">Secreted</location>
    </subcellularLocation>
</comment>
<dbReference type="EMBL" id="U79521">
    <property type="protein sequence ID" value="AAD00320.1"/>
    <property type="molecule type" value="mRNA"/>
</dbReference>
<feature type="chain" id="PRO_5004161140" evidence="5">
    <location>
        <begin position="18"/>
        <end position="277"/>
    </location>
</feature>
<dbReference type="Gene3D" id="2.40.10.10">
    <property type="entry name" value="Trypsin-like serine proteases"/>
    <property type="match status" value="2"/>
</dbReference>
<dbReference type="SUPFAM" id="SSF50494">
    <property type="entry name" value="Trypsin-like serine proteases"/>
    <property type="match status" value="1"/>
</dbReference>
<evidence type="ECO:0000256" key="5">
    <source>
        <dbReference type="SAM" id="SignalP"/>
    </source>
</evidence>